<protein>
    <recommendedName>
        <fullName evidence="1">SET domain-containing protein</fullName>
    </recommendedName>
</protein>
<dbReference type="CDD" id="cd10527">
    <property type="entry name" value="SET_LSMT"/>
    <property type="match status" value="1"/>
</dbReference>
<dbReference type="EMBL" id="BRXX01000001">
    <property type="protein sequence ID" value="GMH81321.1"/>
    <property type="molecule type" value="Genomic_DNA"/>
</dbReference>
<keyword evidence="3" id="KW-1185">Reference proteome</keyword>
<evidence type="ECO:0000313" key="2">
    <source>
        <dbReference type="EMBL" id="GMH81321.1"/>
    </source>
</evidence>
<dbReference type="PROSITE" id="PS50280">
    <property type="entry name" value="SET"/>
    <property type="match status" value="1"/>
</dbReference>
<dbReference type="PANTHER" id="PTHR13271:SF137">
    <property type="entry name" value="SET DOMAIN-CONTAINING PROTEIN"/>
    <property type="match status" value="1"/>
</dbReference>
<accession>A0A9W7AYP8</accession>
<reference evidence="3" key="1">
    <citation type="journal article" date="2023" name="Commun. Biol.">
        <title>Genome analysis of Parmales, the sister group of diatoms, reveals the evolutionary specialization of diatoms from phago-mixotrophs to photoautotrophs.</title>
        <authorList>
            <person name="Ban H."/>
            <person name="Sato S."/>
            <person name="Yoshikawa S."/>
            <person name="Yamada K."/>
            <person name="Nakamura Y."/>
            <person name="Ichinomiya M."/>
            <person name="Sato N."/>
            <person name="Blanc-Mathieu R."/>
            <person name="Endo H."/>
            <person name="Kuwata A."/>
            <person name="Ogata H."/>
        </authorList>
    </citation>
    <scope>NUCLEOTIDE SEQUENCE [LARGE SCALE GENOMIC DNA]</scope>
    <source>
        <strain evidence="3">NIES 3699</strain>
    </source>
</reference>
<dbReference type="Gene3D" id="3.90.1410.10">
    <property type="entry name" value="set domain protein methyltransferase, domain 1"/>
    <property type="match status" value="1"/>
</dbReference>
<dbReference type="GO" id="GO:0016279">
    <property type="term" value="F:protein-lysine N-methyltransferase activity"/>
    <property type="evidence" value="ECO:0007669"/>
    <property type="project" value="TreeGrafter"/>
</dbReference>
<feature type="domain" description="SET" evidence="1">
    <location>
        <begin position="53"/>
        <end position="272"/>
    </location>
</feature>
<proteinExistence type="predicted"/>
<evidence type="ECO:0000259" key="1">
    <source>
        <dbReference type="PROSITE" id="PS50280"/>
    </source>
</evidence>
<comment type="caution">
    <text evidence="2">The sequence shown here is derived from an EMBL/GenBank/DDBJ whole genome shotgun (WGS) entry which is preliminary data.</text>
</comment>
<sequence>MRVVGLVPKGTGFSHRLLFLLFLALNTVVYVRSLSLSSLQASLKSTYSLRLSPLITFHKSEGIGLKSVSPIPSGTLIMSAPSSSSIKTTTPISIFDVPKDKTYKEWNNMEWEDRLAYKLSLIPDSEYKSALPSTFKKWNLPSSYPLEQPGTPDRFKKLVYSRTFSSPPLPTFNPIPPLTLTTLSLVTYFLHLTTLSQIADASGLTLCYIILSDFVFPKFKDEIEHRILPGIDFFNHCTAENCEVKKNYFNGDHEVVTKCDIPANTELTISYGKKSNDSLLQYYSFYVSSNPHDTYILKGIGEWNSEVFDGKGDFNNIRMGTWIVDRKGVEGGCEETLKAILEDDESVKGVLRSILEEEIMEREKENWGSDFLEGFRIEKISVLRDALKCYQ</sequence>
<dbReference type="Proteomes" id="UP001165160">
    <property type="component" value="Unassembled WGS sequence"/>
</dbReference>
<dbReference type="InterPro" id="IPR046341">
    <property type="entry name" value="SET_dom_sf"/>
</dbReference>
<dbReference type="Pfam" id="PF00856">
    <property type="entry name" value="SET"/>
    <property type="match status" value="1"/>
</dbReference>
<evidence type="ECO:0000313" key="3">
    <source>
        <dbReference type="Proteomes" id="UP001165160"/>
    </source>
</evidence>
<organism evidence="2 3">
    <name type="scientific">Triparma verrucosa</name>
    <dbReference type="NCBI Taxonomy" id="1606542"/>
    <lineage>
        <taxon>Eukaryota</taxon>
        <taxon>Sar</taxon>
        <taxon>Stramenopiles</taxon>
        <taxon>Ochrophyta</taxon>
        <taxon>Bolidophyceae</taxon>
        <taxon>Parmales</taxon>
        <taxon>Triparmaceae</taxon>
        <taxon>Triparma</taxon>
    </lineage>
</organism>
<dbReference type="InterPro" id="IPR001214">
    <property type="entry name" value="SET_dom"/>
</dbReference>
<dbReference type="PANTHER" id="PTHR13271">
    <property type="entry name" value="UNCHARACTERIZED PUTATIVE METHYLTRANSFERASE"/>
    <property type="match status" value="1"/>
</dbReference>
<dbReference type="AlphaFoldDB" id="A0A9W7AYP8"/>
<dbReference type="InterPro" id="IPR050600">
    <property type="entry name" value="SETD3_SETD6_MTase"/>
</dbReference>
<gene>
    <name evidence="2" type="ORF">TrVE_jg8721</name>
</gene>
<name>A0A9W7AYP8_9STRA</name>
<dbReference type="SUPFAM" id="SSF82199">
    <property type="entry name" value="SET domain"/>
    <property type="match status" value="1"/>
</dbReference>